<organism evidence="3 4">
    <name type="scientific">Monilinia fructicola</name>
    <name type="common">Brown rot fungus</name>
    <name type="synonym">Ciboria fructicola</name>
    <dbReference type="NCBI Taxonomy" id="38448"/>
    <lineage>
        <taxon>Eukaryota</taxon>
        <taxon>Fungi</taxon>
        <taxon>Dikarya</taxon>
        <taxon>Ascomycota</taxon>
        <taxon>Pezizomycotina</taxon>
        <taxon>Leotiomycetes</taxon>
        <taxon>Helotiales</taxon>
        <taxon>Sclerotiniaceae</taxon>
        <taxon>Monilinia</taxon>
    </lineage>
</organism>
<proteinExistence type="predicted"/>
<dbReference type="AlphaFoldDB" id="A0A5M9JZU7"/>
<evidence type="ECO:0000256" key="2">
    <source>
        <dbReference type="SAM" id="SignalP"/>
    </source>
</evidence>
<comment type="caution">
    <text evidence="3">The sequence shown here is derived from an EMBL/GenBank/DDBJ whole genome shotgun (WGS) entry which is preliminary data.</text>
</comment>
<reference evidence="3 4" key="1">
    <citation type="submission" date="2019-06" db="EMBL/GenBank/DDBJ databases">
        <title>Genome Sequence of the Brown Rot Fungal Pathogen Monilinia fructicola.</title>
        <authorList>
            <person name="De Miccolis Angelini R.M."/>
            <person name="Landi L."/>
            <person name="Abate D."/>
            <person name="Pollastro S."/>
            <person name="Romanazzi G."/>
            <person name="Faretra F."/>
        </authorList>
    </citation>
    <scope>NUCLEOTIDE SEQUENCE [LARGE SCALE GENOMIC DNA]</scope>
    <source>
        <strain evidence="3 4">Mfrc123</strain>
    </source>
</reference>
<evidence type="ECO:0000256" key="1">
    <source>
        <dbReference type="SAM" id="MobiDB-lite"/>
    </source>
</evidence>
<keyword evidence="4" id="KW-1185">Reference proteome</keyword>
<accession>A0A5M9JZU7</accession>
<evidence type="ECO:0000313" key="4">
    <source>
        <dbReference type="Proteomes" id="UP000322873"/>
    </source>
</evidence>
<feature type="compositionally biased region" description="Polar residues" evidence="1">
    <location>
        <begin position="36"/>
        <end position="50"/>
    </location>
</feature>
<feature type="region of interest" description="Disordered" evidence="1">
    <location>
        <begin position="33"/>
        <end position="55"/>
    </location>
</feature>
<protein>
    <submittedName>
        <fullName evidence="3">Uncharacterized protein</fullName>
    </submittedName>
</protein>
<sequence length="78" mass="8913">MKMNILPTIHPSVRPSMLFLEILLIFLFSSTTSSTNENTPVPHLSSSSSILPRHPYVQKKRKLLLHPYKKKGKSRANQ</sequence>
<feature type="chain" id="PRO_5024439749" evidence="2">
    <location>
        <begin position="35"/>
        <end position="78"/>
    </location>
</feature>
<gene>
    <name evidence="3" type="ORF">EYC84_002113</name>
</gene>
<dbReference type="Proteomes" id="UP000322873">
    <property type="component" value="Unassembled WGS sequence"/>
</dbReference>
<dbReference type="EMBL" id="VICG01000005">
    <property type="protein sequence ID" value="KAA8572205.1"/>
    <property type="molecule type" value="Genomic_DNA"/>
</dbReference>
<name>A0A5M9JZU7_MONFR</name>
<evidence type="ECO:0000313" key="3">
    <source>
        <dbReference type="EMBL" id="KAA8572205.1"/>
    </source>
</evidence>
<keyword evidence="2" id="KW-0732">Signal</keyword>
<feature type="signal peptide" evidence="2">
    <location>
        <begin position="1"/>
        <end position="34"/>
    </location>
</feature>